<dbReference type="AlphaFoldDB" id="A0A225MIH9"/>
<dbReference type="SUPFAM" id="SSF89796">
    <property type="entry name" value="CoA-transferase family III (CaiB/BaiF)"/>
    <property type="match status" value="1"/>
</dbReference>
<protein>
    <submittedName>
        <fullName evidence="2">CoA-transferase</fullName>
    </submittedName>
</protein>
<organism evidence="2 3">
    <name type="scientific">Candidimonas nitroreducens</name>
    <dbReference type="NCBI Taxonomy" id="683354"/>
    <lineage>
        <taxon>Bacteria</taxon>
        <taxon>Pseudomonadati</taxon>
        <taxon>Pseudomonadota</taxon>
        <taxon>Betaproteobacteria</taxon>
        <taxon>Burkholderiales</taxon>
        <taxon>Alcaligenaceae</taxon>
        <taxon>Candidimonas</taxon>
    </lineage>
</organism>
<dbReference type="PANTHER" id="PTHR48207:SF3">
    <property type="entry name" value="SUCCINATE--HYDROXYMETHYLGLUTARATE COA-TRANSFERASE"/>
    <property type="match status" value="1"/>
</dbReference>
<dbReference type="OrthoDB" id="5294844at2"/>
<keyword evidence="3" id="KW-1185">Reference proteome</keyword>
<dbReference type="Proteomes" id="UP000214603">
    <property type="component" value="Unassembled WGS sequence"/>
</dbReference>
<accession>A0A225MIH9</accession>
<sequence>MTSQLPLAGVRITDFTWIGAGSYTTKILADAGAEVIKIESIDRVDSLRLAAPYKDGIKGVNRSGYFADRNSSKRSMTLNMKHPRALELVSRLIRQSDIIANNFTPGVMDRFGLGYEAVRAMKEDIIYLAMSMQGSTGPQRHYLGYGATMAAVTGIQHLTGLPGREPAGTGTNYPDHIPNPCHATFAVLAALRHRRRTGQGQRIDMAQTEPTVALLGPAVLEYTANGHVPQARGNRHPQAAPHGVYRCVGDDRWIAIAVMNDAQWRGLRDALGKPAWMGDAELDSTQGRLERADEIDEQLNQETGRYVVEALVDLLQQHGVPAGRVSTAADVIADPQLRHRGHWLSLDHPEMGPSLYNAQPFRNARSPAGQARPAPLLGQHTREICSTLLGLNDAEIARLTEEGALR</sequence>
<dbReference type="EMBL" id="NJIH01000006">
    <property type="protein sequence ID" value="OWT60103.1"/>
    <property type="molecule type" value="Genomic_DNA"/>
</dbReference>
<dbReference type="PANTHER" id="PTHR48207">
    <property type="entry name" value="SUCCINATE--HYDROXYMETHYLGLUTARATE COA-TRANSFERASE"/>
    <property type="match status" value="1"/>
</dbReference>
<dbReference type="Gene3D" id="3.40.50.10540">
    <property type="entry name" value="Crotonobetainyl-coa:carnitine coa-transferase, domain 1"/>
    <property type="match status" value="1"/>
</dbReference>
<dbReference type="InterPro" id="IPR050483">
    <property type="entry name" value="CoA-transferase_III_domain"/>
</dbReference>
<gene>
    <name evidence="2" type="ORF">CEY11_10525</name>
</gene>
<proteinExistence type="predicted"/>
<dbReference type="Pfam" id="PF02515">
    <property type="entry name" value="CoA_transf_3"/>
    <property type="match status" value="1"/>
</dbReference>
<comment type="caution">
    <text evidence="2">The sequence shown here is derived from an EMBL/GenBank/DDBJ whole genome shotgun (WGS) entry which is preliminary data.</text>
</comment>
<evidence type="ECO:0000313" key="2">
    <source>
        <dbReference type="EMBL" id="OWT60103.1"/>
    </source>
</evidence>
<dbReference type="InterPro" id="IPR003673">
    <property type="entry name" value="CoA-Trfase_fam_III"/>
</dbReference>
<dbReference type="GO" id="GO:0008410">
    <property type="term" value="F:CoA-transferase activity"/>
    <property type="evidence" value="ECO:0007669"/>
    <property type="project" value="TreeGrafter"/>
</dbReference>
<keyword evidence="1 2" id="KW-0808">Transferase</keyword>
<dbReference type="RefSeq" id="WP_088603361.1">
    <property type="nucleotide sequence ID" value="NZ_NJIH01000006.1"/>
</dbReference>
<name>A0A225MIH9_9BURK</name>
<evidence type="ECO:0000256" key="1">
    <source>
        <dbReference type="ARBA" id="ARBA00022679"/>
    </source>
</evidence>
<evidence type="ECO:0000313" key="3">
    <source>
        <dbReference type="Proteomes" id="UP000214603"/>
    </source>
</evidence>
<dbReference type="InterPro" id="IPR044855">
    <property type="entry name" value="CoA-Trfase_III_dom3_sf"/>
</dbReference>
<dbReference type="Gene3D" id="3.30.1540.10">
    <property type="entry name" value="formyl-coa transferase, domain 3"/>
    <property type="match status" value="1"/>
</dbReference>
<dbReference type="InterPro" id="IPR023606">
    <property type="entry name" value="CoA-Trfase_III_dom_1_sf"/>
</dbReference>
<reference evidence="3" key="1">
    <citation type="submission" date="2017-06" db="EMBL/GenBank/DDBJ databases">
        <title>Herbaspirillum phytohormonus sp. nov., isolated from the root nodule of Robinia pseudoacacia in lead-zinc mine.</title>
        <authorList>
            <person name="Fan M."/>
            <person name="Lin Y."/>
        </authorList>
    </citation>
    <scope>NUCLEOTIDE SEQUENCE [LARGE SCALE GENOMIC DNA]</scope>
    <source>
        <strain evidence="3">SC-089</strain>
    </source>
</reference>